<dbReference type="Proteomes" id="UP000829720">
    <property type="component" value="Unassembled WGS sequence"/>
</dbReference>
<dbReference type="GO" id="GO:0048011">
    <property type="term" value="P:neurotrophin TRK receptor signaling pathway"/>
    <property type="evidence" value="ECO:0007669"/>
    <property type="project" value="TreeGrafter"/>
</dbReference>
<evidence type="ECO:0000256" key="17">
    <source>
        <dbReference type="SAM" id="MobiDB-lite"/>
    </source>
</evidence>
<evidence type="ECO:0000256" key="4">
    <source>
        <dbReference type="ARBA" id="ARBA00015523"/>
    </source>
</evidence>
<dbReference type="AlphaFoldDB" id="A0A8T3DJ16"/>
<feature type="transmembrane region" description="Helical" evidence="18">
    <location>
        <begin position="230"/>
        <end position="250"/>
    </location>
</feature>
<dbReference type="Pfam" id="PF01363">
    <property type="entry name" value="FYVE"/>
    <property type="match status" value="1"/>
</dbReference>
<evidence type="ECO:0000313" key="21">
    <source>
        <dbReference type="Proteomes" id="UP000829720"/>
    </source>
</evidence>
<evidence type="ECO:0000256" key="6">
    <source>
        <dbReference type="ARBA" id="ARBA00022692"/>
    </source>
</evidence>
<evidence type="ECO:0000256" key="12">
    <source>
        <dbReference type="ARBA" id="ARBA00022989"/>
    </source>
</evidence>
<gene>
    <name evidence="20" type="ORF">AGOR_G00114550</name>
</gene>
<feature type="region of interest" description="Disordered" evidence="17">
    <location>
        <begin position="270"/>
        <end position="293"/>
    </location>
</feature>
<dbReference type="EMBL" id="JAERUA010000010">
    <property type="protein sequence ID" value="KAI1894315.1"/>
    <property type="molecule type" value="Genomic_DNA"/>
</dbReference>
<evidence type="ECO:0000256" key="2">
    <source>
        <dbReference type="ARBA" id="ARBA00004460"/>
    </source>
</evidence>
<evidence type="ECO:0000256" key="5">
    <source>
        <dbReference type="ARBA" id="ARBA00022475"/>
    </source>
</evidence>
<dbReference type="GO" id="GO:0071782">
    <property type="term" value="C:endoplasmic reticulum tubular network"/>
    <property type="evidence" value="ECO:0007669"/>
    <property type="project" value="TreeGrafter"/>
</dbReference>
<dbReference type="GO" id="GO:0055038">
    <property type="term" value="C:recycling endosome membrane"/>
    <property type="evidence" value="ECO:0007669"/>
    <property type="project" value="UniProtKB-SubCell"/>
</dbReference>
<keyword evidence="5" id="KW-1003">Cell membrane</keyword>
<dbReference type="PROSITE" id="PS50178">
    <property type="entry name" value="ZF_FYVE"/>
    <property type="match status" value="1"/>
</dbReference>
<keyword evidence="7" id="KW-0479">Metal-binding</keyword>
<accession>A0A8T3DJ16</accession>
<dbReference type="InterPro" id="IPR000306">
    <property type="entry name" value="Znf_FYVE"/>
</dbReference>
<evidence type="ECO:0000256" key="10">
    <source>
        <dbReference type="ARBA" id="ARBA00022824"/>
    </source>
</evidence>
<dbReference type="InterPro" id="IPR011011">
    <property type="entry name" value="Znf_FYVE_PHD"/>
</dbReference>
<evidence type="ECO:0000313" key="20">
    <source>
        <dbReference type="EMBL" id="KAI1894315.1"/>
    </source>
</evidence>
<evidence type="ECO:0000256" key="11">
    <source>
        <dbReference type="ARBA" id="ARBA00022833"/>
    </source>
</evidence>
<evidence type="ECO:0000256" key="9">
    <source>
        <dbReference type="ARBA" id="ARBA00022771"/>
    </source>
</evidence>
<evidence type="ECO:0000259" key="19">
    <source>
        <dbReference type="PROSITE" id="PS50178"/>
    </source>
</evidence>
<reference evidence="20" key="1">
    <citation type="submission" date="2021-01" db="EMBL/GenBank/DDBJ databases">
        <authorList>
            <person name="Zahm M."/>
            <person name="Roques C."/>
            <person name="Cabau C."/>
            <person name="Klopp C."/>
            <person name="Donnadieu C."/>
            <person name="Jouanno E."/>
            <person name="Lampietro C."/>
            <person name="Louis A."/>
            <person name="Herpin A."/>
            <person name="Echchiki A."/>
            <person name="Berthelot C."/>
            <person name="Parey E."/>
            <person name="Roest-Crollius H."/>
            <person name="Braasch I."/>
            <person name="Postlethwait J."/>
            <person name="Bobe J."/>
            <person name="Montfort J."/>
            <person name="Bouchez O."/>
            <person name="Begum T."/>
            <person name="Mejri S."/>
            <person name="Adams A."/>
            <person name="Chen W.-J."/>
            <person name="Guiguen Y."/>
        </authorList>
    </citation>
    <scope>NUCLEOTIDE SEQUENCE</scope>
    <source>
        <tissue evidence="20">Blood</tissue>
    </source>
</reference>
<keyword evidence="13 18" id="KW-0472">Membrane</keyword>
<dbReference type="GO" id="GO:0031175">
    <property type="term" value="P:neuron projection development"/>
    <property type="evidence" value="ECO:0007669"/>
    <property type="project" value="TreeGrafter"/>
</dbReference>
<comment type="subcellular location">
    <subcellularLocation>
        <location evidence="2">Cell projection</location>
        <location evidence="2">Growth cone membrane</location>
        <topology evidence="2">Multi-pass membrane protein</topology>
    </subcellularLocation>
    <subcellularLocation>
        <location evidence="3">Endoplasmic reticulum membrane</location>
        <topology evidence="3">Multi-pass membrane protein</topology>
    </subcellularLocation>
    <subcellularLocation>
        <location evidence="1">Recycling endosome membrane</location>
        <topology evidence="1">Multi-pass membrane protein</topology>
    </subcellularLocation>
</comment>
<evidence type="ECO:0000256" key="7">
    <source>
        <dbReference type="ARBA" id="ARBA00022723"/>
    </source>
</evidence>
<dbReference type="GO" id="GO:0016192">
    <property type="term" value="P:vesicle-mediated transport"/>
    <property type="evidence" value="ECO:0007669"/>
    <property type="project" value="InterPro"/>
</dbReference>
<name>A0A8T3DJ16_9TELE</name>
<sequence>MFVHLYLGVDKTVKVFQSEKNTPCIKSIPSSEDFYASVVKVGRTGCQEMPQSLVNSGHPLLSSPVEDGESEVPDSPRDLTPDLFMLARTYRKLVANLESIGFVWKVEKYLLGWKMPIVSLLCCVLLNTLFLTVSEETCFFLGPLCVFILATVGCLNGRSRRKTMEALQGQSHSAVTREEVALEMKVLLRDLEQMLSQASVTVRSAYIVLCWERSFDSALFYGGLLTELGLLYSAPLSYALVVINSTLFLWNRHFFRVVRNMLFWRRPKPTEGQPKKLEQASDPPSTEDQDLSWGNMETEELDYEFKDAIEDGNDDDDDDNPWMARRGALVGEIPSIQQKGHKNARRMLRLHSGDCSRCHMSFSVLKKKRNCANCGSSFCTRCCSNKFPKSCLDPTAPEDLNETVMICTLCSVSLSKQE</sequence>
<dbReference type="GO" id="GO:0072659">
    <property type="term" value="P:protein localization to plasma membrane"/>
    <property type="evidence" value="ECO:0007669"/>
    <property type="project" value="InterPro"/>
</dbReference>
<proteinExistence type="predicted"/>
<feature type="transmembrane region" description="Helical" evidence="18">
    <location>
        <begin position="139"/>
        <end position="157"/>
    </location>
</feature>
<dbReference type="Gene3D" id="3.30.40.10">
    <property type="entry name" value="Zinc/RING finger domain, C3HC4 (zinc finger)"/>
    <property type="match status" value="1"/>
</dbReference>
<keyword evidence="6 18" id="KW-0812">Transmembrane</keyword>
<keyword evidence="14" id="KW-0966">Cell projection</keyword>
<dbReference type="GO" id="GO:0005789">
    <property type="term" value="C:endoplasmic reticulum membrane"/>
    <property type="evidence" value="ECO:0007669"/>
    <property type="project" value="UniProtKB-SubCell"/>
</dbReference>
<keyword evidence="8" id="KW-0967">Endosome</keyword>
<dbReference type="PANTHER" id="PTHR14543:SF1">
    <property type="entry name" value="PROTRUDIN"/>
    <property type="match status" value="1"/>
</dbReference>
<protein>
    <recommendedName>
        <fullName evidence="4">Protrudin</fullName>
    </recommendedName>
    <alternativeName>
        <fullName evidence="15">Zinc finger FYVE domain-containing protein 27</fullName>
    </alternativeName>
</protein>
<feature type="domain" description="FYVE-type" evidence="19">
    <location>
        <begin position="349"/>
        <end position="415"/>
    </location>
</feature>
<evidence type="ECO:0000256" key="15">
    <source>
        <dbReference type="ARBA" id="ARBA00032025"/>
    </source>
</evidence>
<evidence type="ECO:0000256" key="8">
    <source>
        <dbReference type="ARBA" id="ARBA00022753"/>
    </source>
</evidence>
<evidence type="ECO:0000256" key="14">
    <source>
        <dbReference type="ARBA" id="ARBA00023273"/>
    </source>
</evidence>
<evidence type="ECO:0000256" key="3">
    <source>
        <dbReference type="ARBA" id="ARBA00004477"/>
    </source>
</evidence>
<dbReference type="SUPFAM" id="SSF57903">
    <property type="entry name" value="FYVE/PHD zinc finger"/>
    <property type="match status" value="1"/>
</dbReference>
<keyword evidence="21" id="KW-1185">Reference proteome</keyword>
<dbReference type="InterPro" id="IPR017455">
    <property type="entry name" value="Znf_FYVE-rel"/>
</dbReference>
<comment type="caution">
    <text evidence="20">The sequence shown here is derived from an EMBL/GenBank/DDBJ whole genome shotgun (WGS) entry which is preliminary data.</text>
</comment>
<keyword evidence="11" id="KW-0862">Zinc</keyword>
<feature type="transmembrane region" description="Helical" evidence="18">
    <location>
        <begin position="115"/>
        <end position="133"/>
    </location>
</feature>
<keyword evidence="12 18" id="KW-1133">Transmembrane helix</keyword>
<keyword evidence="10" id="KW-0256">Endoplasmic reticulum</keyword>
<dbReference type="InterPro" id="IPR042405">
    <property type="entry name" value="Protrudin"/>
</dbReference>
<evidence type="ECO:0000256" key="13">
    <source>
        <dbReference type="ARBA" id="ARBA00023136"/>
    </source>
</evidence>
<dbReference type="SMART" id="SM00064">
    <property type="entry name" value="FYVE"/>
    <property type="match status" value="1"/>
</dbReference>
<evidence type="ECO:0000256" key="1">
    <source>
        <dbReference type="ARBA" id="ARBA00004195"/>
    </source>
</evidence>
<evidence type="ECO:0000256" key="18">
    <source>
        <dbReference type="SAM" id="Phobius"/>
    </source>
</evidence>
<organism evidence="20 21">
    <name type="scientific">Albula goreensis</name>
    <dbReference type="NCBI Taxonomy" id="1534307"/>
    <lineage>
        <taxon>Eukaryota</taxon>
        <taxon>Metazoa</taxon>
        <taxon>Chordata</taxon>
        <taxon>Craniata</taxon>
        <taxon>Vertebrata</taxon>
        <taxon>Euteleostomi</taxon>
        <taxon>Actinopterygii</taxon>
        <taxon>Neopterygii</taxon>
        <taxon>Teleostei</taxon>
        <taxon>Albuliformes</taxon>
        <taxon>Albulidae</taxon>
        <taxon>Albula</taxon>
    </lineage>
</organism>
<dbReference type="InterPro" id="IPR013083">
    <property type="entry name" value="Znf_RING/FYVE/PHD"/>
</dbReference>
<dbReference type="PANTHER" id="PTHR14543">
    <property type="entry name" value="PROTRUDIN"/>
    <property type="match status" value="1"/>
</dbReference>
<dbReference type="GO" id="GO:0032584">
    <property type="term" value="C:growth cone membrane"/>
    <property type="evidence" value="ECO:0007669"/>
    <property type="project" value="UniProtKB-SubCell"/>
</dbReference>
<dbReference type="GO" id="GO:0008270">
    <property type="term" value="F:zinc ion binding"/>
    <property type="evidence" value="ECO:0007669"/>
    <property type="project" value="UniProtKB-KW"/>
</dbReference>
<dbReference type="OrthoDB" id="8960959at2759"/>
<dbReference type="GO" id="GO:0071787">
    <property type="term" value="P:endoplasmic reticulum tubular network formation"/>
    <property type="evidence" value="ECO:0007669"/>
    <property type="project" value="InterPro"/>
</dbReference>
<keyword evidence="9 16" id="KW-0863">Zinc-finger</keyword>
<dbReference type="GO" id="GO:0045773">
    <property type="term" value="P:positive regulation of axon extension"/>
    <property type="evidence" value="ECO:0007669"/>
    <property type="project" value="TreeGrafter"/>
</dbReference>
<evidence type="ECO:0000256" key="16">
    <source>
        <dbReference type="PROSITE-ProRule" id="PRU00091"/>
    </source>
</evidence>